<name>A0ABW9ZAF5_9FLAO</name>
<proteinExistence type="predicted"/>
<comment type="caution">
    <text evidence="2">The sequence shown here is derived from an EMBL/GenBank/DDBJ whole genome shotgun (WGS) entry which is preliminary data.</text>
</comment>
<dbReference type="SUPFAM" id="SSF54427">
    <property type="entry name" value="NTF2-like"/>
    <property type="match status" value="1"/>
</dbReference>
<keyword evidence="3" id="KW-1185">Reference proteome</keyword>
<organism evidence="2 3">
    <name type="scientific">Flavobacterium ichthyis</name>
    <dbReference type="NCBI Taxonomy" id="2698827"/>
    <lineage>
        <taxon>Bacteria</taxon>
        <taxon>Pseudomonadati</taxon>
        <taxon>Bacteroidota</taxon>
        <taxon>Flavobacteriia</taxon>
        <taxon>Flavobacteriales</taxon>
        <taxon>Flavobacteriaceae</taxon>
        <taxon>Flavobacterium</taxon>
    </lineage>
</organism>
<dbReference type="RefSeq" id="WP_166536127.1">
    <property type="nucleotide sequence ID" value="NZ_JAABLM010000003.1"/>
</dbReference>
<gene>
    <name evidence="2" type="ORF">GV828_03690</name>
</gene>
<dbReference type="Proteomes" id="UP000798602">
    <property type="component" value="Unassembled WGS sequence"/>
</dbReference>
<evidence type="ECO:0000313" key="3">
    <source>
        <dbReference type="Proteomes" id="UP000798602"/>
    </source>
</evidence>
<dbReference type="Gene3D" id="3.10.450.50">
    <property type="match status" value="1"/>
</dbReference>
<dbReference type="InterPro" id="IPR037401">
    <property type="entry name" value="SnoaL-like"/>
</dbReference>
<dbReference type="Pfam" id="PF12680">
    <property type="entry name" value="SnoaL_2"/>
    <property type="match status" value="1"/>
</dbReference>
<sequence length="161" mass="18679">MNTNEQIIEEFYSAFANHNYQTMASCYHPEAIFNDPAFGTLQGQDIADMWQMLLERAKGNLSIEFSNIKANATTGSAKWTAIYVFSKTNRKVKNKIKANFIFKDGLIFAHEDEFDFHNWAKQALGNIGFWLGWTTFLKKKIQHEAIESLRKFQQKKQLTDI</sequence>
<evidence type="ECO:0000313" key="2">
    <source>
        <dbReference type="EMBL" id="NBL64302.1"/>
    </source>
</evidence>
<dbReference type="EMBL" id="JAABLM010000003">
    <property type="protein sequence ID" value="NBL64302.1"/>
    <property type="molecule type" value="Genomic_DNA"/>
</dbReference>
<protein>
    <submittedName>
        <fullName evidence="2">DUF4440 domain-containing protein</fullName>
    </submittedName>
</protein>
<evidence type="ECO:0000259" key="1">
    <source>
        <dbReference type="Pfam" id="PF12680"/>
    </source>
</evidence>
<feature type="domain" description="SnoaL-like" evidence="1">
    <location>
        <begin position="8"/>
        <end position="110"/>
    </location>
</feature>
<accession>A0ABW9ZAF5</accession>
<reference evidence="3" key="1">
    <citation type="submission" date="2020-01" db="EMBL/GenBank/DDBJ databases">
        <title>Sphingomonas sp. strain CSW-10.</title>
        <authorList>
            <person name="Chen W.-M."/>
        </authorList>
    </citation>
    <scope>NUCLEOTIDE SEQUENCE [LARGE SCALE GENOMIC DNA]</scope>
    <source>
        <strain evidence="3">NST-5</strain>
    </source>
</reference>
<dbReference type="InterPro" id="IPR032710">
    <property type="entry name" value="NTF2-like_dom_sf"/>
</dbReference>